<evidence type="ECO:0008006" key="5">
    <source>
        <dbReference type="Google" id="ProtNLM"/>
    </source>
</evidence>
<keyword evidence="2" id="KW-1133">Transmembrane helix</keyword>
<accession>A0ABR3JH12</accession>
<evidence type="ECO:0000313" key="3">
    <source>
        <dbReference type="EMBL" id="KAL0954750.1"/>
    </source>
</evidence>
<protein>
    <recommendedName>
        <fullName evidence="5">Vomeronasal type-1 receptor</fullName>
    </recommendedName>
</protein>
<organism evidence="3 4">
    <name type="scientific">Hohenbuehelia grisea</name>
    <dbReference type="NCBI Taxonomy" id="104357"/>
    <lineage>
        <taxon>Eukaryota</taxon>
        <taxon>Fungi</taxon>
        <taxon>Dikarya</taxon>
        <taxon>Basidiomycota</taxon>
        <taxon>Agaricomycotina</taxon>
        <taxon>Agaricomycetes</taxon>
        <taxon>Agaricomycetidae</taxon>
        <taxon>Agaricales</taxon>
        <taxon>Pleurotineae</taxon>
        <taxon>Pleurotaceae</taxon>
        <taxon>Hohenbuehelia</taxon>
    </lineage>
</organism>
<comment type="caution">
    <text evidence="3">The sequence shown here is derived from an EMBL/GenBank/DDBJ whole genome shotgun (WGS) entry which is preliminary data.</text>
</comment>
<keyword evidence="2" id="KW-0812">Transmembrane</keyword>
<gene>
    <name evidence="3" type="ORF">HGRIS_003702</name>
</gene>
<feature type="transmembrane region" description="Helical" evidence="2">
    <location>
        <begin position="81"/>
        <end position="102"/>
    </location>
</feature>
<keyword evidence="4" id="KW-1185">Reference proteome</keyword>
<reference evidence="4" key="1">
    <citation type="submission" date="2024-06" db="EMBL/GenBank/DDBJ databases">
        <title>Multi-omics analyses provide insights into the biosynthesis of the anticancer antibiotic pleurotin in Hohenbuehelia grisea.</title>
        <authorList>
            <person name="Weaver J.A."/>
            <person name="Alberti F."/>
        </authorList>
    </citation>
    <scope>NUCLEOTIDE SEQUENCE [LARGE SCALE GENOMIC DNA]</scope>
    <source>
        <strain evidence="4">T-177</strain>
    </source>
</reference>
<dbReference type="EMBL" id="JASNQZ010000007">
    <property type="protein sequence ID" value="KAL0954750.1"/>
    <property type="molecule type" value="Genomic_DNA"/>
</dbReference>
<dbReference type="Proteomes" id="UP001556367">
    <property type="component" value="Unassembled WGS sequence"/>
</dbReference>
<proteinExistence type="predicted"/>
<evidence type="ECO:0000256" key="2">
    <source>
        <dbReference type="SAM" id="Phobius"/>
    </source>
</evidence>
<feature type="transmembrane region" description="Helical" evidence="2">
    <location>
        <begin position="38"/>
        <end position="60"/>
    </location>
</feature>
<feature type="region of interest" description="Disordered" evidence="1">
    <location>
        <begin position="156"/>
        <end position="179"/>
    </location>
</feature>
<sequence length="179" mass="20001">MILAFVPSAAIAYLEVSTLKYRQLKGNESGCQLAHASPIIFIAYVLLMGLETTIVGLTMYQAIRHLRFTKSAWIVSFYRDGLLYYFYVLGISTANVLIPVLAPPSFSNWLATPQRVIHSVICTRVLLFMRELPERTSPLNDSIPLSNLSFAQRSRAPEETSVRRGGGTRSSWVDSITTL</sequence>
<feature type="compositionally biased region" description="Polar residues" evidence="1">
    <location>
        <begin position="169"/>
        <end position="179"/>
    </location>
</feature>
<keyword evidence="2" id="KW-0472">Membrane</keyword>
<evidence type="ECO:0000256" key="1">
    <source>
        <dbReference type="SAM" id="MobiDB-lite"/>
    </source>
</evidence>
<evidence type="ECO:0000313" key="4">
    <source>
        <dbReference type="Proteomes" id="UP001556367"/>
    </source>
</evidence>
<name>A0ABR3JH12_9AGAR</name>